<gene>
    <name evidence="3" type="ORF">HG15A2_10470</name>
</gene>
<accession>A0A517MSC1</accession>
<organism evidence="3 4">
    <name type="scientific">Adhaeretor mobilis</name>
    <dbReference type="NCBI Taxonomy" id="1930276"/>
    <lineage>
        <taxon>Bacteria</taxon>
        <taxon>Pseudomonadati</taxon>
        <taxon>Planctomycetota</taxon>
        <taxon>Planctomycetia</taxon>
        <taxon>Pirellulales</taxon>
        <taxon>Lacipirellulaceae</taxon>
        <taxon>Adhaeretor</taxon>
    </lineage>
</organism>
<dbReference type="EMBL" id="CP036263">
    <property type="protein sequence ID" value="QDS97780.1"/>
    <property type="molecule type" value="Genomic_DNA"/>
</dbReference>
<feature type="domain" description="Ice-binding protein C-terminal" evidence="2">
    <location>
        <begin position="249"/>
        <end position="270"/>
    </location>
</feature>
<evidence type="ECO:0000313" key="3">
    <source>
        <dbReference type="EMBL" id="QDS97780.1"/>
    </source>
</evidence>
<feature type="signal peptide" evidence="1">
    <location>
        <begin position="1"/>
        <end position="38"/>
    </location>
</feature>
<dbReference type="KEGG" id="amob:HG15A2_10470"/>
<name>A0A517MSC1_9BACT</name>
<dbReference type="AlphaFoldDB" id="A0A517MSC1"/>
<dbReference type="Pfam" id="PF07589">
    <property type="entry name" value="PEP-CTERM"/>
    <property type="match status" value="1"/>
</dbReference>
<evidence type="ECO:0000259" key="2">
    <source>
        <dbReference type="Pfam" id="PF07589"/>
    </source>
</evidence>
<evidence type="ECO:0000313" key="4">
    <source>
        <dbReference type="Proteomes" id="UP000319852"/>
    </source>
</evidence>
<dbReference type="Proteomes" id="UP000319852">
    <property type="component" value="Chromosome"/>
</dbReference>
<proteinExistence type="predicted"/>
<dbReference type="NCBIfam" id="TIGR02595">
    <property type="entry name" value="PEP_CTERM"/>
    <property type="match status" value="1"/>
</dbReference>
<dbReference type="RefSeq" id="WP_218932334.1">
    <property type="nucleotide sequence ID" value="NZ_CP036263.1"/>
</dbReference>
<feature type="chain" id="PRO_5022036629" description="Ice-binding protein C-terminal domain-containing protein" evidence="1">
    <location>
        <begin position="39"/>
        <end position="272"/>
    </location>
</feature>
<protein>
    <recommendedName>
        <fullName evidence="2">Ice-binding protein C-terminal domain-containing protein</fullName>
    </recommendedName>
</protein>
<dbReference type="InterPro" id="IPR013424">
    <property type="entry name" value="Ice-binding_C"/>
</dbReference>
<evidence type="ECO:0000256" key="1">
    <source>
        <dbReference type="SAM" id="SignalP"/>
    </source>
</evidence>
<sequence length="272" mass="27442" precursor="true">MHCSYSQLPQALVRAFAKSLASALLLAALVGSATSAEAAILHGDFSDVPPGGVMYLDVTESSFSNPVPPVLYGAPTVTGNLLDFDPTAFGVSSSGGASNLVDGQLNFTIDALPGAGLTAFSIVEGGDFSFSGVTPTPSTFVSASAGATVSITEVDGAALLSPIPVFASDIFVTDYPTTGGAPSTGLLPWSLVTFVDLASALPSGSLATKVEVAINNQLSTASTPGNQAAIAKKDFKIIPVGDLVPDEIVPEPSSLVLACLVGLVGTGRRRVR</sequence>
<keyword evidence="4" id="KW-1185">Reference proteome</keyword>
<keyword evidence="1" id="KW-0732">Signal</keyword>
<reference evidence="3 4" key="1">
    <citation type="submission" date="2019-02" db="EMBL/GenBank/DDBJ databases">
        <title>Deep-cultivation of Planctomycetes and their phenomic and genomic characterization uncovers novel biology.</title>
        <authorList>
            <person name="Wiegand S."/>
            <person name="Jogler M."/>
            <person name="Boedeker C."/>
            <person name="Pinto D."/>
            <person name="Vollmers J."/>
            <person name="Rivas-Marin E."/>
            <person name="Kohn T."/>
            <person name="Peeters S.H."/>
            <person name="Heuer A."/>
            <person name="Rast P."/>
            <person name="Oberbeckmann S."/>
            <person name="Bunk B."/>
            <person name="Jeske O."/>
            <person name="Meyerdierks A."/>
            <person name="Storesund J.E."/>
            <person name="Kallscheuer N."/>
            <person name="Luecker S."/>
            <person name="Lage O.M."/>
            <person name="Pohl T."/>
            <person name="Merkel B.J."/>
            <person name="Hornburger P."/>
            <person name="Mueller R.-W."/>
            <person name="Bruemmer F."/>
            <person name="Labrenz M."/>
            <person name="Spormann A.M."/>
            <person name="Op den Camp H."/>
            <person name="Overmann J."/>
            <person name="Amann R."/>
            <person name="Jetten M.S.M."/>
            <person name="Mascher T."/>
            <person name="Medema M.H."/>
            <person name="Devos D.P."/>
            <person name="Kaster A.-K."/>
            <person name="Ovreas L."/>
            <person name="Rohde M."/>
            <person name="Galperin M.Y."/>
            <person name="Jogler C."/>
        </authorList>
    </citation>
    <scope>NUCLEOTIDE SEQUENCE [LARGE SCALE GENOMIC DNA]</scope>
    <source>
        <strain evidence="3 4">HG15A2</strain>
    </source>
</reference>